<proteinExistence type="predicted"/>
<evidence type="ECO:0000313" key="1">
    <source>
        <dbReference type="EMBL" id="GIJ53257.1"/>
    </source>
</evidence>
<reference evidence="1" key="1">
    <citation type="submission" date="2021-01" db="EMBL/GenBank/DDBJ databases">
        <title>Whole genome shotgun sequence of Virgisporangium aurantiacum NBRC 16421.</title>
        <authorList>
            <person name="Komaki H."/>
            <person name="Tamura T."/>
        </authorList>
    </citation>
    <scope>NUCLEOTIDE SEQUENCE</scope>
    <source>
        <strain evidence="1">NBRC 16421</strain>
    </source>
</reference>
<organism evidence="1 2">
    <name type="scientific">Virgisporangium aurantiacum</name>
    <dbReference type="NCBI Taxonomy" id="175570"/>
    <lineage>
        <taxon>Bacteria</taxon>
        <taxon>Bacillati</taxon>
        <taxon>Actinomycetota</taxon>
        <taxon>Actinomycetes</taxon>
        <taxon>Micromonosporales</taxon>
        <taxon>Micromonosporaceae</taxon>
        <taxon>Virgisporangium</taxon>
    </lineage>
</organism>
<name>A0A8J3YZ77_9ACTN</name>
<accession>A0A8J3YZ77</accession>
<keyword evidence="2" id="KW-1185">Reference proteome</keyword>
<protein>
    <submittedName>
        <fullName evidence="1">Uncharacterized protein</fullName>
    </submittedName>
</protein>
<comment type="caution">
    <text evidence="1">The sequence shown here is derived from an EMBL/GenBank/DDBJ whole genome shotgun (WGS) entry which is preliminary data.</text>
</comment>
<dbReference type="AlphaFoldDB" id="A0A8J3YZ77"/>
<dbReference type="Proteomes" id="UP000612585">
    <property type="component" value="Unassembled WGS sequence"/>
</dbReference>
<dbReference type="Gene3D" id="1.10.10.10">
    <property type="entry name" value="Winged helix-like DNA-binding domain superfamily/Winged helix DNA-binding domain"/>
    <property type="match status" value="1"/>
</dbReference>
<dbReference type="EMBL" id="BOPG01000005">
    <property type="protein sequence ID" value="GIJ53257.1"/>
    <property type="molecule type" value="Genomic_DNA"/>
</dbReference>
<evidence type="ECO:0000313" key="2">
    <source>
        <dbReference type="Proteomes" id="UP000612585"/>
    </source>
</evidence>
<dbReference type="InterPro" id="IPR036388">
    <property type="entry name" value="WH-like_DNA-bd_sf"/>
</dbReference>
<dbReference type="SUPFAM" id="SSF46785">
    <property type="entry name" value="Winged helix' DNA-binding domain"/>
    <property type="match status" value="1"/>
</dbReference>
<dbReference type="InterPro" id="IPR036390">
    <property type="entry name" value="WH_DNA-bd_sf"/>
</dbReference>
<gene>
    <name evidence="1" type="ORF">Vau01_007730</name>
</gene>
<sequence length="336" mass="35994">MLMWADELAGSVDSVSLSDGARRLTIRKGAASRTWAVRRLSRTPRPSEMSAAGRAELLWLPSATPALREKLYALDVSWVTDIGEIHISTPWGMIHRSPATDEPADPSYPEPAKTELSLGAAAVLQFLLEHPHPAPQTRIAAAVGLTQPRVSQVMPELLAAGLVNRTKGGYLAVDPAVGFDVLRLRKAPSSAVVGCWYSLESLRVQLSAVWECADAAGVAVRLCGDWAADLLAPWRQPGRIVVHADATLALDSATFVPSPLETATLELRVEPIKANWRPAPEIVAALAGRGMTWPVAPITEIAREILAVGGSDADQAVDELKRAWLRARSAVARGGQ</sequence>